<evidence type="ECO:0000313" key="5">
    <source>
        <dbReference type="EMBL" id="CAA9441121.1"/>
    </source>
</evidence>
<evidence type="ECO:0000259" key="4">
    <source>
        <dbReference type="Pfam" id="PF24517"/>
    </source>
</evidence>
<proteinExistence type="predicted"/>
<accession>A0A6J4QLU7</accession>
<evidence type="ECO:0000256" key="3">
    <source>
        <dbReference type="ARBA" id="ARBA00022729"/>
    </source>
</evidence>
<dbReference type="EMBL" id="CADCUQ010000968">
    <property type="protein sequence ID" value="CAA9441121.1"/>
    <property type="molecule type" value="Genomic_DNA"/>
</dbReference>
<comment type="subcellular location">
    <subcellularLocation>
        <location evidence="1">Secreted</location>
    </subcellularLocation>
</comment>
<protein>
    <recommendedName>
        <fullName evidence="4">Carbohydrate-binding module family 96 domain-containing protein</fullName>
    </recommendedName>
</protein>
<evidence type="ECO:0000256" key="2">
    <source>
        <dbReference type="ARBA" id="ARBA00022525"/>
    </source>
</evidence>
<dbReference type="NCBIfam" id="NF033679">
    <property type="entry name" value="DNRLRE_dom"/>
    <property type="match status" value="1"/>
</dbReference>
<organism evidence="5">
    <name type="scientific">uncultured Phycisphaerae bacterium</name>
    <dbReference type="NCBI Taxonomy" id="904963"/>
    <lineage>
        <taxon>Bacteria</taxon>
        <taxon>Pseudomonadati</taxon>
        <taxon>Planctomycetota</taxon>
        <taxon>Phycisphaerae</taxon>
        <taxon>environmental samples</taxon>
    </lineage>
</organism>
<dbReference type="AlphaFoldDB" id="A0A6J4QLU7"/>
<feature type="non-terminal residue" evidence="5">
    <location>
        <position position="1"/>
    </location>
</feature>
<feature type="domain" description="Carbohydrate-binding module family 96" evidence="4">
    <location>
        <begin position="25"/>
        <end position="214"/>
    </location>
</feature>
<name>A0A6J4QLU7_9BACT</name>
<evidence type="ECO:0000256" key="1">
    <source>
        <dbReference type="ARBA" id="ARBA00004613"/>
    </source>
</evidence>
<keyword evidence="3" id="KW-0732">Signal</keyword>
<dbReference type="Pfam" id="PF24517">
    <property type="entry name" value="CBM96"/>
    <property type="match status" value="1"/>
</dbReference>
<dbReference type="GO" id="GO:0005576">
    <property type="term" value="C:extracellular region"/>
    <property type="evidence" value="ECO:0007669"/>
    <property type="project" value="UniProtKB-SubCell"/>
</dbReference>
<reference evidence="5" key="1">
    <citation type="submission" date="2020-02" db="EMBL/GenBank/DDBJ databases">
        <authorList>
            <person name="Meier V. D."/>
        </authorList>
    </citation>
    <scope>NUCLEOTIDE SEQUENCE</scope>
    <source>
        <strain evidence="5">AVDCRST_MAG64</strain>
    </source>
</reference>
<dbReference type="InterPro" id="IPR055372">
    <property type="entry name" value="CBM96"/>
</dbReference>
<keyword evidence="2" id="KW-0964">Secreted</keyword>
<gene>
    <name evidence="5" type="ORF">AVDCRST_MAG64-4173</name>
</gene>
<sequence length="218" mass="24372">ARPFGPPPAATRPGVPAVARGLRKTPLRPSQDTFVRDGSFAERALGNQDKELFAVYGKLEVKSVVLEGYNRDAYLMFDLGRVPAADRIRSARLLLYGRAIVGDNTPPHAIPSLRVCAYRLREPDLRWQESKVMWKGRPVIDKWDQPDGVLGDATFYTAGEGWSVIDLTDFIAAERKAKRWMVTVALHVPKHVDLHAEIHSSEASEATRPRLEIEHEPG</sequence>